<evidence type="ECO:0000259" key="3">
    <source>
        <dbReference type="Pfam" id="PF00884"/>
    </source>
</evidence>
<organism evidence="4 5">
    <name type="scientific">Fusarium albosuccineum</name>
    <dbReference type="NCBI Taxonomy" id="1237068"/>
    <lineage>
        <taxon>Eukaryota</taxon>
        <taxon>Fungi</taxon>
        <taxon>Dikarya</taxon>
        <taxon>Ascomycota</taxon>
        <taxon>Pezizomycotina</taxon>
        <taxon>Sordariomycetes</taxon>
        <taxon>Hypocreomycetidae</taxon>
        <taxon>Hypocreales</taxon>
        <taxon>Nectriaceae</taxon>
        <taxon>Fusarium</taxon>
        <taxon>Fusarium decemcellulare species complex</taxon>
    </lineage>
</organism>
<dbReference type="InterPro" id="IPR000917">
    <property type="entry name" value="Sulfatase_N"/>
</dbReference>
<dbReference type="AlphaFoldDB" id="A0A8H4LIU8"/>
<dbReference type="SUPFAM" id="SSF53649">
    <property type="entry name" value="Alkaline phosphatase-like"/>
    <property type="match status" value="1"/>
</dbReference>
<evidence type="ECO:0000256" key="1">
    <source>
        <dbReference type="ARBA" id="ARBA00008779"/>
    </source>
</evidence>
<evidence type="ECO:0000313" key="4">
    <source>
        <dbReference type="EMBL" id="KAF4469160.1"/>
    </source>
</evidence>
<dbReference type="PANTHER" id="PTHR43108:SF8">
    <property type="entry name" value="SD21168P"/>
    <property type="match status" value="1"/>
</dbReference>
<dbReference type="PANTHER" id="PTHR43108">
    <property type="entry name" value="N-ACETYLGLUCOSAMINE-6-SULFATASE FAMILY MEMBER"/>
    <property type="match status" value="1"/>
</dbReference>
<keyword evidence="5" id="KW-1185">Reference proteome</keyword>
<proteinExistence type="inferred from homology"/>
<evidence type="ECO:0000256" key="2">
    <source>
        <dbReference type="SAM" id="SignalP"/>
    </source>
</evidence>
<dbReference type="CDD" id="cd16147">
    <property type="entry name" value="G6S"/>
    <property type="match status" value="1"/>
</dbReference>
<name>A0A8H4LIU8_9HYPO</name>
<dbReference type="Pfam" id="PF00884">
    <property type="entry name" value="Sulfatase"/>
    <property type="match status" value="1"/>
</dbReference>
<sequence>MAGLLSLSIALLAIAGNVLGSSYSTKRPNIVMIISDDQDRQLGSMDYMPALHRELMSKGVEFTNHFATVSNCCPSRASLLRGQAAHSTNITHVRPPGGNYDKWRLSGEDNNYLPHWVKTAGYRAEYVGKFLNGYSTANYHIAPKGWDHVDSLLEPYINDFNNVVMSQNGERPVQYRNFHSTDVTRIKGIDRLNRLLDDQEPFLLVIAPYAPHVAGSDPPAPLARHEDMFPGLKAPRFDNWNPSDEIQRQKSVFLKDMKPMNSSSIDQADNLYRRRIQSVQGVDEIIEDVVKTLEAKGELDNTYVLFTTDNGYHIGAHRLPGGKALPYIQDTNLPLVVRGPGIPHNVTSNVASAHLDFAPTFLDIMGLPKEQWPEFLDGRSLLPEWLDPVPEVKPEVGSAKEILNIEFWGDKIVEVPDYAGVKLNNNSYKSLRIVSEEASWMFVTWCTNEIELYNTTADPWEIHNLARGNVKPEHQRLLDRLNAILLVTKSCTGDSCRNPWSVLQPPNCPAGKPVRSLTAAMNPKYDSFFASLPNVRFNHCMQYQSVDNEHPFYPPGAEKGLGQAFRLPTDNWVTSEFSPAGVEANKEPAGGLQQRDATMEELMAHTHTLTDDELGNVIPRDE</sequence>
<dbReference type="GO" id="GO:0005539">
    <property type="term" value="F:glycosaminoglycan binding"/>
    <property type="evidence" value="ECO:0007669"/>
    <property type="project" value="TreeGrafter"/>
</dbReference>
<dbReference type="GO" id="GO:0008449">
    <property type="term" value="F:N-acetylglucosamine-6-sulfatase activity"/>
    <property type="evidence" value="ECO:0007669"/>
    <property type="project" value="TreeGrafter"/>
</dbReference>
<comment type="similarity">
    <text evidence="1">Belongs to the sulfatase family.</text>
</comment>
<accession>A0A8H4LIU8</accession>
<reference evidence="4 5" key="1">
    <citation type="submission" date="2020-01" db="EMBL/GenBank/DDBJ databases">
        <title>Identification and distribution of gene clusters putatively required for synthesis of sphingolipid metabolism inhibitors in phylogenetically diverse species of the filamentous fungus Fusarium.</title>
        <authorList>
            <person name="Kim H.-S."/>
            <person name="Busman M."/>
            <person name="Brown D.W."/>
            <person name="Divon H."/>
            <person name="Uhlig S."/>
            <person name="Proctor R.H."/>
        </authorList>
    </citation>
    <scope>NUCLEOTIDE SEQUENCE [LARGE SCALE GENOMIC DNA]</scope>
    <source>
        <strain evidence="4 5">NRRL 20459</strain>
    </source>
</reference>
<keyword evidence="2" id="KW-0732">Signal</keyword>
<evidence type="ECO:0000313" key="5">
    <source>
        <dbReference type="Proteomes" id="UP000554235"/>
    </source>
</evidence>
<dbReference type="InterPro" id="IPR017850">
    <property type="entry name" value="Alkaline_phosphatase_core_sf"/>
</dbReference>
<dbReference type="Gene3D" id="3.40.720.10">
    <property type="entry name" value="Alkaline Phosphatase, subunit A"/>
    <property type="match status" value="1"/>
</dbReference>
<feature type="domain" description="Sulfatase N-terminal" evidence="3">
    <location>
        <begin position="28"/>
        <end position="366"/>
    </location>
</feature>
<gene>
    <name evidence="4" type="ORF">FALBO_3943</name>
</gene>
<feature type="signal peptide" evidence="2">
    <location>
        <begin position="1"/>
        <end position="20"/>
    </location>
</feature>
<protein>
    <submittedName>
        <fullName evidence="4">Arylsulfatase</fullName>
    </submittedName>
</protein>
<feature type="chain" id="PRO_5034149371" evidence="2">
    <location>
        <begin position="21"/>
        <end position="622"/>
    </location>
</feature>
<comment type="caution">
    <text evidence="4">The sequence shown here is derived from an EMBL/GenBank/DDBJ whole genome shotgun (WGS) entry which is preliminary data.</text>
</comment>
<dbReference type="OrthoDB" id="96314at2759"/>
<dbReference type="Proteomes" id="UP000554235">
    <property type="component" value="Unassembled WGS sequence"/>
</dbReference>
<dbReference type="EMBL" id="JAADYS010000511">
    <property type="protein sequence ID" value="KAF4469160.1"/>
    <property type="molecule type" value="Genomic_DNA"/>
</dbReference>